<organism evidence="1 2">
    <name type="scientific">Aromia moschata</name>
    <dbReference type="NCBI Taxonomy" id="1265417"/>
    <lineage>
        <taxon>Eukaryota</taxon>
        <taxon>Metazoa</taxon>
        <taxon>Ecdysozoa</taxon>
        <taxon>Arthropoda</taxon>
        <taxon>Hexapoda</taxon>
        <taxon>Insecta</taxon>
        <taxon>Pterygota</taxon>
        <taxon>Neoptera</taxon>
        <taxon>Endopterygota</taxon>
        <taxon>Coleoptera</taxon>
        <taxon>Polyphaga</taxon>
        <taxon>Cucujiformia</taxon>
        <taxon>Chrysomeloidea</taxon>
        <taxon>Cerambycidae</taxon>
        <taxon>Cerambycinae</taxon>
        <taxon>Callichromatini</taxon>
        <taxon>Aromia</taxon>
    </lineage>
</organism>
<comment type="caution">
    <text evidence="1">The sequence shown here is derived from an EMBL/GenBank/DDBJ whole genome shotgun (WGS) entry which is preliminary data.</text>
</comment>
<evidence type="ECO:0000313" key="1">
    <source>
        <dbReference type="EMBL" id="KAJ8941100.1"/>
    </source>
</evidence>
<reference evidence="1" key="1">
    <citation type="journal article" date="2023" name="Insect Mol. Biol.">
        <title>Genome sequencing provides insights into the evolution of gene families encoding plant cell wall-degrading enzymes in longhorned beetles.</title>
        <authorList>
            <person name="Shin N.R."/>
            <person name="Okamura Y."/>
            <person name="Kirsch R."/>
            <person name="Pauchet Y."/>
        </authorList>
    </citation>
    <scope>NUCLEOTIDE SEQUENCE</scope>
    <source>
        <strain evidence="1">AMC_N1</strain>
    </source>
</reference>
<proteinExistence type="predicted"/>
<evidence type="ECO:0000313" key="2">
    <source>
        <dbReference type="Proteomes" id="UP001162162"/>
    </source>
</evidence>
<keyword evidence="2" id="KW-1185">Reference proteome</keyword>
<evidence type="ECO:0008006" key="3">
    <source>
        <dbReference type="Google" id="ProtNLM"/>
    </source>
</evidence>
<dbReference type="Proteomes" id="UP001162162">
    <property type="component" value="Unassembled WGS sequence"/>
</dbReference>
<accession>A0AAV8XQ41</accession>
<protein>
    <recommendedName>
        <fullName evidence="3">Peptidase aspartic putative domain-containing protein</fullName>
    </recommendedName>
</protein>
<sequence length="163" mass="18620">MYYEIISDGVIKLDKNLPILQNTYLGWIVAGEIPEDVVSHTSTFIPMQSDKKFIITLYYLRTMNSQKKIFKNTTRILENGRYQVNLPLKTEKENLKLEWKMNENSLAQQRRARSCPFCSACVPAFLTVITPGNGSTKIAILYLSGDDKNVSVSVFLVLFSEEK</sequence>
<dbReference type="EMBL" id="JAPWTK010000388">
    <property type="protein sequence ID" value="KAJ8941100.1"/>
    <property type="molecule type" value="Genomic_DNA"/>
</dbReference>
<dbReference type="AlphaFoldDB" id="A0AAV8XQ41"/>
<gene>
    <name evidence="1" type="ORF">NQ318_019105</name>
</gene>
<name>A0AAV8XQ41_9CUCU</name>